<evidence type="ECO:0000256" key="2">
    <source>
        <dbReference type="ARBA" id="ARBA00023043"/>
    </source>
</evidence>
<dbReference type="PROSITE" id="PS50088">
    <property type="entry name" value="ANK_REPEAT"/>
    <property type="match status" value="3"/>
</dbReference>
<accession>T0Q7A2</accession>
<feature type="repeat" description="ANK" evidence="3">
    <location>
        <begin position="199"/>
        <end position="231"/>
    </location>
</feature>
<feature type="repeat" description="ANK" evidence="3">
    <location>
        <begin position="37"/>
        <end position="69"/>
    </location>
</feature>
<dbReference type="PANTHER" id="PTHR24171">
    <property type="entry name" value="ANKYRIN REPEAT DOMAIN-CONTAINING PROTEIN 39-RELATED"/>
    <property type="match status" value="1"/>
</dbReference>
<dbReference type="PRINTS" id="PR01415">
    <property type="entry name" value="ANKYRIN"/>
</dbReference>
<dbReference type="Pfam" id="PF12796">
    <property type="entry name" value="Ank_2"/>
    <property type="match status" value="1"/>
</dbReference>
<dbReference type="Gene3D" id="1.25.40.20">
    <property type="entry name" value="Ankyrin repeat-containing domain"/>
    <property type="match status" value="3"/>
</dbReference>
<dbReference type="EMBL" id="JH767175">
    <property type="protein sequence ID" value="EQC30456.1"/>
    <property type="molecule type" value="Genomic_DNA"/>
</dbReference>
<dbReference type="GO" id="GO:0085020">
    <property type="term" value="P:protein K6-linked ubiquitination"/>
    <property type="evidence" value="ECO:0007669"/>
    <property type="project" value="TreeGrafter"/>
</dbReference>
<dbReference type="InParanoid" id="T0Q7A2"/>
<dbReference type="InterPro" id="IPR036770">
    <property type="entry name" value="Ankyrin_rpt-contain_sf"/>
</dbReference>
<dbReference type="VEuPathDB" id="FungiDB:SDRG_11776"/>
<dbReference type="RefSeq" id="XP_008616049.1">
    <property type="nucleotide sequence ID" value="XM_008617827.1"/>
</dbReference>
<keyword evidence="1" id="KW-0677">Repeat</keyword>
<evidence type="ECO:0000313" key="4">
    <source>
        <dbReference type="EMBL" id="EQC30456.1"/>
    </source>
</evidence>
<dbReference type="PANTHER" id="PTHR24171:SF9">
    <property type="entry name" value="ANKYRIN REPEAT DOMAIN-CONTAINING PROTEIN 39"/>
    <property type="match status" value="1"/>
</dbReference>
<dbReference type="Proteomes" id="UP000030762">
    <property type="component" value="Unassembled WGS sequence"/>
</dbReference>
<dbReference type="STRING" id="1156394.T0Q7A2"/>
<dbReference type="SUPFAM" id="SSF48403">
    <property type="entry name" value="Ankyrin repeat"/>
    <property type="match status" value="2"/>
</dbReference>
<keyword evidence="2 3" id="KW-0040">ANK repeat</keyword>
<dbReference type="SMART" id="SM00248">
    <property type="entry name" value="ANK"/>
    <property type="match status" value="7"/>
</dbReference>
<organism evidence="4 5">
    <name type="scientific">Saprolegnia diclina (strain VS20)</name>
    <dbReference type="NCBI Taxonomy" id="1156394"/>
    <lineage>
        <taxon>Eukaryota</taxon>
        <taxon>Sar</taxon>
        <taxon>Stramenopiles</taxon>
        <taxon>Oomycota</taxon>
        <taxon>Saprolegniomycetes</taxon>
        <taxon>Saprolegniales</taxon>
        <taxon>Saprolegniaceae</taxon>
        <taxon>Saprolegnia</taxon>
    </lineage>
</organism>
<gene>
    <name evidence="4" type="ORF">SDRG_11776</name>
</gene>
<dbReference type="GeneID" id="19952503"/>
<name>T0Q7A2_SAPDV</name>
<dbReference type="PROSITE" id="PS50297">
    <property type="entry name" value="ANK_REP_REGION"/>
    <property type="match status" value="2"/>
</dbReference>
<evidence type="ECO:0000256" key="3">
    <source>
        <dbReference type="PROSITE-ProRule" id="PRU00023"/>
    </source>
</evidence>
<dbReference type="AlphaFoldDB" id="T0Q7A2"/>
<reference evidence="4 5" key="1">
    <citation type="submission" date="2012-04" db="EMBL/GenBank/DDBJ databases">
        <title>The Genome Sequence of Saprolegnia declina VS20.</title>
        <authorList>
            <consortium name="The Broad Institute Genome Sequencing Platform"/>
            <person name="Russ C."/>
            <person name="Nusbaum C."/>
            <person name="Tyler B."/>
            <person name="van West P."/>
            <person name="Dieguez-Uribeondo J."/>
            <person name="de Bruijn I."/>
            <person name="Tripathy S."/>
            <person name="Jiang R."/>
            <person name="Young S.K."/>
            <person name="Zeng Q."/>
            <person name="Gargeya S."/>
            <person name="Fitzgerald M."/>
            <person name="Haas B."/>
            <person name="Abouelleil A."/>
            <person name="Alvarado L."/>
            <person name="Arachchi H.M."/>
            <person name="Berlin A."/>
            <person name="Chapman S.B."/>
            <person name="Goldberg J."/>
            <person name="Griggs A."/>
            <person name="Gujja S."/>
            <person name="Hansen M."/>
            <person name="Howarth C."/>
            <person name="Imamovic A."/>
            <person name="Larimer J."/>
            <person name="McCowen C."/>
            <person name="Montmayeur A."/>
            <person name="Murphy C."/>
            <person name="Neiman D."/>
            <person name="Pearson M."/>
            <person name="Priest M."/>
            <person name="Roberts A."/>
            <person name="Saif S."/>
            <person name="Shea T."/>
            <person name="Sisk P."/>
            <person name="Sykes S."/>
            <person name="Wortman J."/>
            <person name="Nusbaum C."/>
            <person name="Birren B."/>
        </authorList>
    </citation>
    <scope>NUCLEOTIDE SEQUENCE [LARGE SCALE GENOMIC DNA]</scope>
    <source>
        <strain evidence="4 5">VS20</strain>
    </source>
</reference>
<dbReference type="OMA" id="ASIHMES"/>
<evidence type="ECO:0000256" key="1">
    <source>
        <dbReference type="ARBA" id="ARBA00022737"/>
    </source>
</evidence>
<dbReference type="eggNOG" id="KOG4177">
    <property type="taxonomic scope" value="Eukaryota"/>
</dbReference>
<dbReference type="InterPro" id="IPR002110">
    <property type="entry name" value="Ankyrin_rpt"/>
</dbReference>
<protein>
    <submittedName>
        <fullName evidence="4">Uncharacterized protein</fullName>
    </submittedName>
</protein>
<dbReference type="Pfam" id="PF00023">
    <property type="entry name" value="Ank"/>
    <property type="match status" value="1"/>
</dbReference>
<dbReference type="GO" id="GO:0004842">
    <property type="term" value="F:ubiquitin-protein transferase activity"/>
    <property type="evidence" value="ECO:0007669"/>
    <property type="project" value="TreeGrafter"/>
</dbReference>
<keyword evidence="5" id="KW-1185">Reference proteome</keyword>
<evidence type="ECO:0000313" key="5">
    <source>
        <dbReference type="Proteomes" id="UP000030762"/>
    </source>
</evidence>
<sequence>MLTSDENALLNAARDGKLAQVQSYLNQGVNVNCMDNNGYTPLHTAASSGHVDVVRLLLEKGANVNACGPNGYTPLHTAASSGHVNVVRLLLEKGAKLDTENKDGQTPLEVAEARSFDDPVAKLFRDYVHMQGENQLFDALREKRVDDAMRLLQNDYIRANLRDNSETPLLHLVVSTQDLSLLQKMLSKPDLEIDAKDATGRTALAVAITADNAEAAQALYQAGASILLVDITPCASRLCSSTPVLIAALRQAASANDDKTVAQLLRLGVSCSLGDEKGATAWHAAAAAGHLSVLTMLLQGTKEESGINATNHVHSTSFRVC</sequence>
<proteinExistence type="predicted"/>
<feature type="repeat" description="ANK" evidence="3">
    <location>
        <begin position="70"/>
        <end position="102"/>
    </location>
</feature>
<dbReference type="OrthoDB" id="69682at2759"/>